<evidence type="ECO:0000256" key="2">
    <source>
        <dbReference type="PROSITE-ProRule" id="PRU00221"/>
    </source>
</evidence>
<feature type="region of interest" description="Disordered" evidence="3">
    <location>
        <begin position="1201"/>
        <end position="1220"/>
    </location>
</feature>
<protein>
    <recommendedName>
        <fullName evidence="4">WDR72-like alpha-solenoid domain-containing protein</fullName>
    </recommendedName>
</protein>
<evidence type="ECO:0000259" key="4">
    <source>
        <dbReference type="Pfam" id="PF23123"/>
    </source>
</evidence>
<dbReference type="PANTHER" id="PTHR44099:SF4">
    <property type="entry name" value="RABCONNECTIN-3B, ISOFORM A"/>
    <property type="match status" value="1"/>
</dbReference>
<dbReference type="InterPro" id="IPR049916">
    <property type="entry name" value="WDR72-like"/>
</dbReference>
<gene>
    <name evidence="5" type="ORF">ONB1V03_LOCUS2732</name>
</gene>
<feature type="domain" description="WDR72-like alpha-solenoid" evidence="4">
    <location>
        <begin position="1050"/>
        <end position="1131"/>
    </location>
</feature>
<dbReference type="InterPro" id="IPR001680">
    <property type="entry name" value="WD40_rpt"/>
</dbReference>
<dbReference type="OrthoDB" id="338622at2759"/>
<keyword evidence="1" id="KW-0597">Phosphoprotein</keyword>
<dbReference type="EMBL" id="CAJPVJ010000685">
    <property type="protein sequence ID" value="CAG2163148.1"/>
    <property type="molecule type" value="Genomic_DNA"/>
</dbReference>
<feature type="region of interest" description="Disordered" evidence="3">
    <location>
        <begin position="978"/>
        <end position="1002"/>
    </location>
</feature>
<evidence type="ECO:0000313" key="5">
    <source>
        <dbReference type="EMBL" id="CAD7640765.1"/>
    </source>
</evidence>
<proteinExistence type="predicted"/>
<dbReference type="SMART" id="SM00320">
    <property type="entry name" value="WD40"/>
    <property type="match status" value="7"/>
</dbReference>
<feature type="compositionally biased region" description="Basic and acidic residues" evidence="3">
    <location>
        <begin position="1201"/>
        <end position="1219"/>
    </location>
</feature>
<dbReference type="SUPFAM" id="SSF50978">
    <property type="entry name" value="WD40 repeat-like"/>
    <property type="match status" value="3"/>
</dbReference>
<dbReference type="InterPro" id="IPR057848">
    <property type="entry name" value="WDR72_alpha-sol"/>
</dbReference>
<accession>A0A7R9QE18</accession>
<dbReference type="EMBL" id="OC915510">
    <property type="protein sequence ID" value="CAD7640765.1"/>
    <property type="molecule type" value="Genomic_DNA"/>
</dbReference>
<feature type="compositionally biased region" description="Basic and acidic residues" evidence="3">
    <location>
        <begin position="989"/>
        <end position="1002"/>
    </location>
</feature>
<dbReference type="Pfam" id="PF00400">
    <property type="entry name" value="WD40"/>
    <property type="match status" value="5"/>
</dbReference>
<keyword evidence="2" id="KW-0853">WD repeat</keyword>
<feature type="compositionally biased region" description="Basic and acidic residues" evidence="3">
    <location>
        <begin position="1134"/>
        <end position="1144"/>
    </location>
</feature>
<dbReference type="InterPro" id="IPR015943">
    <property type="entry name" value="WD40/YVTN_repeat-like_dom_sf"/>
</dbReference>
<evidence type="ECO:0000313" key="6">
    <source>
        <dbReference type="Proteomes" id="UP000728032"/>
    </source>
</evidence>
<dbReference type="Pfam" id="PF23123">
    <property type="entry name" value="WDR72_alpha-sol"/>
    <property type="match status" value="1"/>
</dbReference>
<evidence type="ECO:0000256" key="3">
    <source>
        <dbReference type="SAM" id="MobiDB-lite"/>
    </source>
</evidence>
<dbReference type="Proteomes" id="UP000728032">
    <property type="component" value="Unassembled WGS sequence"/>
</dbReference>
<feature type="region of interest" description="Disordered" evidence="3">
    <location>
        <begin position="1099"/>
        <end position="1182"/>
    </location>
</feature>
<dbReference type="GO" id="GO:0005737">
    <property type="term" value="C:cytoplasm"/>
    <property type="evidence" value="ECO:0007669"/>
    <property type="project" value="TreeGrafter"/>
</dbReference>
<dbReference type="Gene3D" id="2.130.10.10">
    <property type="entry name" value="YVTN repeat-like/Quinoprotein amine dehydrogenase"/>
    <property type="match status" value="3"/>
</dbReference>
<organism evidence="5">
    <name type="scientific">Oppiella nova</name>
    <dbReference type="NCBI Taxonomy" id="334625"/>
    <lineage>
        <taxon>Eukaryota</taxon>
        <taxon>Metazoa</taxon>
        <taxon>Ecdysozoa</taxon>
        <taxon>Arthropoda</taxon>
        <taxon>Chelicerata</taxon>
        <taxon>Arachnida</taxon>
        <taxon>Acari</taxon>
        <taxon>Acariformes</taxon>
        <taxon>Sarcoptiformes</taxon>
        <taxon>Oribatida</taxon>
        <taxon>Brachypylina</taxon>
        <taxon>Oppioidea</taxon>
        <taxon>Oppiidae</taxon>
        <taxon>Oppiella</taxon>
    </lineage>
</organism>
<reference evidence="5" key="1">
    <citation type="submission" date="2020-11" db="EMBL/GenBank/DDBJ databases">
        <authorList>
            <person name="Tran Van P."/>
        </authorList>
    </citation>
    <scope>NUCLEOTIDE SEQUENCE</scope>
</reference>
<dbReference type="PROSITE" id="PS50082">
    <property type="entry name" value="WD_REPEATS_2"/>
    <property type="match status" value="2"/>
</dbReference>
<dbReference type="InterPro" id="IPR036322">
    <property type="entry name" value="WD40_repeat_dom_sf"/>
</dbReference>
<feature type="compositionally biased region" description="Basic residues" evidence="3">
    <location>
        <begin position="1099"/>
        <end position="1110"/>
    </location>
</feature>
<feature type="compositionally biased region" description="Low complexity" evidence="3">
    <location>
        <begin position="1111"/>
        <end position="1129"/>
    </location>
</feature>
<name>A0A7R9QE18_9ACAR</name>
<keyword evidence="6" id="KW-1185">Reference proteome</keyword>
<dbReference type="PANTHER" id="PTHR44099">
    <property type="entry name" value="RABCONNECTIN-3B, ISOFORM A"/>
    <property type="match status" value="1"/>
</dbReference>
<feature type="repeat" description="WD" evidence="2">
    <location>
        <begin position="575"/>
        <end position="616"/>
    </location>
</feature>
<feature type="compositionally biased region" description="Polar residues" evidence="3">
    <location>
        <begin position="1161"/>
        <end position="1179"/>
    </location>
</feature>
<evidence type="ECO:0000256" key="1">
    <source>
        <dbReference type="ARBA" id="ARBA00022553"/>
    </source>
</evidence>
<sequence length="1544" mass="171391">MTVIGLSNQLIVPITLWGSQSPTHCISCVLLTNDYKTVVTGCNDGQICLWDCHPSTLSLTPRSLLFGHSSPVLCLANGKETNDNSLLVSSSEAGEMSLWDLSDGRCLESVKMQCVHTNIQTYELAAHEDVRLFCNGYYAEILIMDVTTLEVLYTLTSKVNPDWISAMHVLRPVKRQEDVVIGLSIAGVVKVWTLTGHEVRSSEPIYENESKPIRCLNAIRIVSYYLSPTPLSPTITQFLHNTCVCIEVYDAGDFSLLCSVDSRRGERWSGGDFLSADRIIVWSDTGKGYLYKLPVNCIPENKEFHSPESDQPFLYCILVIPDDERLLCPPAMNFYLLSRNINQVEVNPNIQKLLIRGDSYGKVVIWSIPDVSNRDLSAVRQESIETPPQMAPTVIQSLEKAWKLMKPSPCGILDQLIHTSDDSPYYKLTASVYLPLQGRLVCGREDGSIIIVSASQTIMLQFLVGKHLAYDDWPHHQILVGHSGRVNCLLYPHHINNRYDIAHLVSGGVDFSVCLWDLYSGTLLHRFSVHAGEISQLFAPPKDCNPRVLQCICSVASDHSVALISLKERKCIMLASRHLFPIHTIKWRPLDDFMIVGCVDGSVYVWQMETGHLDRVLHGIIAEEILSACDENITTAGDRLTNPAIHLFRGLRHRNLAAIRHAAVRGLHNISSHLEKQKHDVIDMSIRSRSHPLMIQGLRTNPKDQDSHVLFFDVEALIVQLMSEEYSALTPNTLEAQGLTNTNEYQKYYNLSCSPETQHKLTGFLNKVKDSAENAAQKIQAKADSIGFKNVSGDITVGFYRKGSTASSDSAATTPPTTGAKKPAKLMVGETNLTMDITRLLLSLLHAWGLDSDLDKVCESKLGLLRPLRPICFGMISRGGHMSLILPTYVHKLDASSVAQNPTNTEQKMPLTKADSRHVKISSYLPPELVAEEEKARRFSSRLHWELSTAITTNHLLSIISLANTLMSMSSATFIPESERKRRLNRKASRTDSTGKTETDGTAEAEHFANQQQQIKQGWSLLAALHCVLLPDLVKSTLFQKPLVEILARRWQDRCLEVREAAQALLLAELRRAGSKGRKQIVDDWGPYLPNYSDQIHTAHHTEHHSKPHSQPHSIASSPSPSPVPSDSSQNIYKHSDLRAHDDNLSDEDDDPDEHSVGMENGSTTGADDTTSRASSYTTEGRRKQATAIVLLGVIGSEYGHEVEQSKRKPNDESRRKSIIEGFGPGNYTLARNTSKALAYLLLSPPSSSLPLHTSLRRAAIDLIGRGFTVWEPYLDVSKILLGLLELCCESENLVPSMSFGLPLTPAADSCRTARHAISLIATARPPAFITTLAKEVARYNTLQQNAQSLNIALHQTVLCRGRPEILRNMEILIDKMQTDVSDLIIEAMDIIIHSLDHNMLKTKGLGEVFPTVCRFQNVTFCTSTRRIAVGAKNGNLAIYELRAPKSQVIPAHTAAITCCSFSPDGKHLVSYSSGENKVSFWSTAVGLFGLGNAQTRCVKTYSSPPMPEHVRATGPLKMARFVWVSNKSVILMFADGNEFRFNV</sequence>
<feature type="repeat" description="WD" evidence="2">
    <location>
        <begin position="65"/>
        <end position="109"/>
    </location>
</feature>